<name>A0AB37HIW3_9BACI</name>
<keyword evidence="5" id="KW-0255">Endonuclease</keyword>
<comment type="similarity">
    <text evidence="1">Belongs to the type-I restriction system S methylase family.</text>
</comment>
<dbReference type="KEGG" id="hspo:JGZ69_01525"/>
<keyword evidence="5" id="KW-0378">Hydrolase</keyword>
<evidence type="ECO:0000313" key="5">
    <source>
        <dbReference type="EMBL" id="QQX25705.1"/>
    </source>
</evidence>
<dbReference type="AlphaFoldDB" id="A0AB37HIW3"/>
<dbReference type="GO" id="GO:0009307">
    <property type="term" value="P:DNA restriction-modification system"/>
    <property type="evidence" value="ECO:0007669"/>
    <property type="project" value="UniProtKB-KW"/>
</dbReference>
<evidence type="ECO:0000256" key="2">
    <source>
        <dbReference type="ARBA" id="ARBA00022747"/>
    </source>
</evidence>
<evidence type="ECO:0000256" key="1">
    <source>
        <dbReference type="ARBA" id="ARBA00010923"/>
    </source>
</evidence>
<dbReference type="RefSeq" id="WP_202299829.1">
    <property type="nucleotide sequence ID" value="NZ_CP066701.1"/>
</dbReference>
<dbReference type="InterPro" id="IPR000055">
    <property type="entry name" value="Restrct_endonuc_typeI_TRD"/>
</dbReference>
<reference evidence="5 6" key="1">
    <citation type="submission" date="2020-12" db="EMBL/GenBank/DDBJ databases">
        <title>Taxonomic evaluation of the Bacillus sporothermodurans group of bacteria based on whole genome sequences.</title>
        <authorList>
            <person name="Fiedler G."/>
            <person name="Herbstmann A.-D."/>
            <person name="Doll E."/>
            <person name="Wenning M."/>
            <person name="Brinks E."/>
            <person name="Kabisch J."/>
            <person name="Breitenwieser F."/>
            <person name="Lappann M."/>
            <person name="Boehnlein C."/>
            <person name="Franz C."/>
        </authorList>
    </citation>
    <scope>NUCLEOTIDE SEQUENCE [LARGE SCALE GENOMIC DNA]</scope>
    <source>
        <strain evidence="5 6">DSM 10599</strain>
    </source>
</reference>
<dbReference type="PANTHER" id="PTHR30408">
    <property type="entry name" value="TYPE-1 RESTRICTION ENZYME ECOKI SPECIFICITY PROTEIN"/>
    <property type="match status" value="1"/>
</dbReference>
<feature type="domain" description="Type I restriction modification DNA specificity" evidence="4">
    <location>
        <begin position="4"/>
        <end position="174"/>
    </location>
</feature>
<dbReference type="GO" id="GO:0004519">
    <property type="term" value="F:endonuclease activity"/>
    <property type="evidence" value="ECO:0007669"/>
    <property type="project" value="UniProtKB-KW"/>
</dbReference>
<dbReference type="Gene3D" id="3.90.220.20">
    <property type="entry name" value="DNA methylase specificity domains"/>
    <property type="match status" value="1"/>
</dbReference>
<gene>
    <name evidence="5" type="ORF">JGZ69_01525</name>
</gene>
<dbReference type="REBASE" id="458736">
    <property type="entry name" value="S1.Bsp10599ORF1530P"/>
</dbReference>
<dbReference type="PANTHER" id="PTHR30408:SF12">
    <property type="entry name" value="TYPE I RESTRICTION ENZYME MJAVIII SPECIFICITY SUBUNIT"/>
    <property type="match status" value="1"/>
</dbReference>
<dbReference type="SUPFAM" id="SSF116734">
    <property type="entry name" value="DNA methylase specificity domain"/>
    <property type="match status" value="1"/>
</dbReference>
<accession>A0AB37HIW3</accession>
<dbReference type="Pfam" id="PF01420">
    <property type="entry name" value="Methylase_S"/>
    <property type="match status" value="1"/>
</dbReference>
<protein>
    <submittedName>
        <fullName evidence="5">Restriction endonuclease subunit S</fullName>
    </submittedName>
</protein>
<sequence length="181" mass="20375">MSNKLWPKKKISWLFDVIGSGTTPSASNEMYYNSPDMAWLNTGDLTDSYIEKTSKYVSQQALDEISALTVFPKDSLVMAMYGATIGKLGITKYETTTNQACCVLSKPREVITKFIFYWLMGHRAEIINLSQGGGQPNISQGIIRDIRIAVPPVELQNKIVTFIDKNFEETNQLSQFHNCSF</sequence>
<evidence type="ECO:0000256" key="3">
    <source>
        <dbReference type="ARBA" id="ARBA00023125"/>
    </source>
</evidence>
<keyword evidence="2" id="KW-0680">Restriction system</keyword>
<dbReference type="InterPro" id="IPR044946">
    <property type="entry name" value="Restrct_endonuc_typeI_TRD_sf"/>
</dbReference>
<dbReference type="GO" id="GO:0003677">
    <property type="term" value="F:DNA binding"/>
    <property type="evidence" value="ECO:0007669"/>
    <property type="project" value="UniProtKB-KW"/>
</dbReference>
<keyword evidence="5" id="KW-0540">Nuclease</keyword>
<dbReference type="EMBL" id="CP066701">
    <property type="protein sequence ID" value="QQX25705.1"/>
    <property type="molecule type" value="Genomic_DNA"/>
</dbReference>
<dbReference type="CDD" id="cd17280">
    <property type="entry name" value="RMtype1_S_MspEN3ORF6650P_TRD2-CR2_like"/>
    <property type="match status" value="1"/>
</dbReference>
<dbReference type="Gene3D" id="1.10.287.1120">
    <property type="entry name" value="Bipartite methylase S protein"/>
    <property type="match status" value="1"/>
</dbReference>
<evidence type="ECO:0000259" key="4">
    <source>
        <dbReference type="Pfam" id="PF01420"/>
    </source>
</evidence>
<organism evidence="5 6">
    <name type="scientific">Heyndrickxia sporothermodurans</name>
    <dbReference type="NCBI Taxonomy" id="46224"/>
    <lineage>
        <taxon>Bacteria</taxon>
        <taxon>Bacillati</taxon>
        <taxon>Bacillota</taxon>
        <taxon>Bacilli</taxon>
        <taxon>Bacillales</taxon>
        <taxon>Bacillaceae</taxon>
        <taxon>Heyndrickxia</taxon>
    </lineage>
</organism>
<dbReference type="Proteomes" id="UP000595512">
    <property type="component" value="Chromosome"/>
</dbReference>
<dbReference type="InterPro" id="IPR052021">
    <property type="entry name" value="Type-I_RS_S_subunit"/>
</dbReference>
<proteinExistence type="inferred from homology"/>
<evidence type="ECO:0000313" key="6">
    <source>
        <dbReference type="Proteomes" id="UP000595512"/>
    </source>
</evidence>
<keyword evidence="3" id="KW-0238">DNA-binding</keyword>